<dbReference type="GO" id="GO:0035151">
    <property type="term" value="P:regulation of tube size, open tracheal system"/>
    <property type="evidence" value="ECO:0007669"/>
    <property type="project" value="TreeGrafter"/>
</dbReference>
<dbReference type="InterPro" id="IPR004031">
    <property type="entry name" value="PMP22/EMP/MP20/Claudin"/>
</dbReference>
<dbReference type="PANTHER" id="PTHR21284:SF6">
    <property type="entry name" value="SINUOUS"/>
    <property type="match status" value="1"/>
</dbReference>
<dbReference type="Proteomes" id="UP000711488">
    <property type="component" value="Unassembled WGS sequence"/>
</dbReference>
<keyword evidence="2 5" id="KW-0812">Transmembrane</keyword>
<feature type="transmembrane region" description="Helical" evidence="5">
    <location>
        <begin position="12"/>
        <end position="36"/>
    </location>
</feature>
<dbReference type="GO" id="GO:0016020">
    <property type="term" value="C:membrane"/>
    <property type="evidence" value="ECO:0007669"/>
    <property type="project" value="UniProtKB-SubCell"/>
</dbReference>
<dbReference type="GO" id="GO:0005918">
    <property type="term" value="C:septate junction"/>
    <property type="evidence" value="ECO:0007669"/>
    <property type="project" value="TreeGrafter"/>
</dbReference>
<reference evidence="6" key="3">
    <citation type="submission" date="2019-06" db="EMBL/GenBank/DDBJ databases">
        <authorList>
            <person name="Poynton C."/>
            <person name="Hasenbein S."/>
            <person name="Benoit J.B."/>
            <person name="Sepulveda M.S."/>
            <person name="Poelchau M.F."/>
            <person name="Murali S.C."/>
            <person name="Chen S."/>
            <person name="Glastad K.M."/>
            <person name="Werren J.H."/>
            <person name="Vineis J.H."/>
            <person name="Bowen J.L."/>
            <person name="Friedrich M."/>
            <person name="Jones J."/>
            <person name="Robertson H.M."/>
            <person name="Feyereisen R."/>
            <person name="Mechler-Hickson A."/>
            <person name="Mathers N."/>
            <person name="Lee C.E."/>
            <person name="Colbourne J.K."/>
            <person name="Biales A."/>
            <person name="Johnston J.S."/>
            <person name="Wellborn G.A."/>
            <person name="Rosendale A.J."/>
            <person name="Cridge A.G."/>
            <person name="Munoz-Torres M.C."/>
            <person name="Bain P.A."/>
            <person name="Manny A.R."/>
            <person name="Major K.M."/>
            <person name="Lambert F.N."/>
            <person name="Vulpe C.D."/>
            <person name="Tuck P."/>
            <person name="Blalock B.J."/>
            <person name="Lin Y.-Y."/>
            <person name="Smith M.E."/>
            <person name="Ochoa-Acuna H."/>
            <person name="Chen M.-J.M."/>
            <person name="Childers C.P."/>
            <person name="Qu J."/>
            <person name="Dugan S."/>
            <person name="Lee S.L."/>
            <person name="Chao H."/>
            <person name="Dinh H."/>
            <person name="Han Y."/>
            <person name="Doddapaneni H."/>
            <person name="Worley K.C."/>
            <person name="Muzny D.M."/>
            <person name="Gibbs R.A."/>
            <person name="Richards S."/>
        </authorList>
    </citation>
    <scope>NUCLEOTIDE SEQUENCE</scope>
    <source>
        <strain evidence="6">HAZT.00-mixed</strain>
        <tissue evidence="6">Whole organism</tissue>
    </source>
</reference>
<keyword evidence="4 5" id="KW-0472">Membrane</keyword>
<feature type="transmembrane region" description="Helical" evidence="5">
    <location>
        <begin position="146"/>
        <end position="169"/>
    </location>
</feature>
<gene>
    <name evidence="6" type="ORF">HAZT_HAZT007401</name>
</gene>
<evidence type="ECO:0000313" key="6">
    <source>
        <dbReference type="EMBL" id="KAA0203659.1"/>
    </source>
</evidence>
<reference evidence="6" key="2">
    <citation type="journal article" date="2018" name="Environ. Sci. Technol.">
        <title>The Toxicogenome of Hyalella azteca: A Model for Sediment Ecotoxicology and Evolutionary Toxicology.</title>
        <authorList>
            <person name="Poynton H.C."/>
            <person name="Hasenbein S."/>
            <person name="Benoit J.B."/>
            <person name="Sepulveda M.S."/>
            <person name="Poelchau M.F."/>
            <person name="Hughes D.S.T."/>
            <person name="Murali S.C."/>
            <person name="Chen S."/>
            <person name="Glastad K.M."/>
            <person name="Goodisman M.A.D."/>
            <person name="Werren J.H."/>
            <person name="Vineis J.H."/>
            <person name="Bowen J.L."/>
            <person name="Friedrich M."/>
            <person name="Jones J."/>
            <person name="Robertson H.M."/>
            <person name="Feyereisen R."/>
            <person name="Mechler-Hickson A."/>
            <person name="Mathers N."/>
            <person name="Lee C.E."/>
            <person name="Colbourne J.K."/>
            <person name="Biales A."/>
            <person name="Johnston J.S."/>
            <person name="Wellborn G.A."/>
            <person name="Rosendale A.J."/>
            <person name="Cridge A.G."/>
            <person name="Munoz-Torres M.C."/>
            <person name="Bain P.A."/>
            <person name="Manny A.R."/>
            <person name="Major K.M."/>
            <person name="Lambert F.N."/>
            <person name="Vulpe C.D."/>
            <person name="Tuck P."/>
            <person name="Blalock B.J."/>
            <person name="Lin Y.Y."/>
            <person name="Smith M.E."/>
            <person name="Ochoa-Acuna H."/>
            <person name="Chen M.M."/>
            <person name="Childers C.P."/>
            <person name="Qu J."/>
            <person name="Dugan S."/>
            <person name="Lee S.L."/>
            <person name="Chao H."/>
            <person name="Dinh H."/>
            <person name="Han Y."/>
            <person name="Doddapaneni H."/>
            <person name="Worley K.C."/>
            <person name="Muzny D.M."/>
            <person name="Gibbs R.A."/>
            <person name="Richards S."/>
        </authorList>
    </citation>
    <scope>NUCLEOTIDE SEQUENCE</scope>
    <source>
        <strain evidence="6">HAZT.00-mixed</strain>
        <tissue evidence="6">Whole organism</tissue>
    </source>
</reference>
<dbReference type="AlphaFoldDB" id="A0A6A0HDR0"/>
<comment type="caution">
    <text evidence="6">The sequence shown here is derived from an EMBL/GenBank/DDBJ whole genome shotgun (WGS) entry which is preliminary data.</text>
</comment>
<evidence type="ECO:0000256" key="2">
    <source>
        <dbReference type="ARBA" id="ARBA00022692"/>
    </source>
</evidence>
<dbReference type="EMBL" id="JQDR03001120">
    <property type="protein sequence ID" value="KAA0203659.1"/>
    <property type="molecule type" value="Genomic_DNA"/>
</dbReference>
<comment type="subcellular location">
    <subcellularLocation>
        <location evidence="1">Membrane</location>
        <topology evidence="1">Multi-pass membrane protein</topology>
    </subcellularLocation>
</comment>
<keyword evidence="3 5" id="KW-1133">Transmembrane helix</keyword>
<protein>
    <submittedName>
        <fullName evidence="6">Uncharacterized protein</fullName>
    </submittedName>
</protein>
<proteinExistence type="predicted"/>
<accession>A0A6A0HDR0</accession>
<feature type="transmembrane region" description="Helical" evidence="5">
    <location>
        <begin position="109"/>
        <end position="131"/>
    </location>
</feature>
<name>A0A6A0HDR0_HYAAZ</name>
<evidence type="ECO:0000256" key="3">
    <source>
        <dbReference type="ARBA" id="ARBA00022989"/>
    </source>
</evidence>
<dbReference type="Pfam" id="PF13903">
    <property type="entry name" value="Claudin_2"/>
    <property type="match status" value="2"/>
</dbReference>
<organism evidence="6">
    <name type="scientific">Hyalella azteca</name>
    <name type="common">Amphipod</name>
    <dbReference type="NCBI Taxonomy" id="294128"/>
    <lineage>
        <taxon>Eukaryota</taxon>
        <taxon>Metazoa</taxon>
        <taxon>Ecdysozoa</taxon>
        <taxon>Arthropoda</taxon>
        <taxon>Crustacea</taxon>
        <taxon>Multicrustacea</taxon>
        <taxon>Malacostraca</taxon>
        <taxon>Eumalacostraca</taxon>
        <taxon>Peracarida</taxon>
        <taxon>Amphipoda</taxon>
        <taxon>Senticaudata</taxon>
        <taxon>Talitrida</taxon>
        <taxon>Talitroidea</taxon>
        <taxon>Hyalellidae</taxon>
        <taxon>Hyalella</taxon>
    </lineage>
</organism>
<evidence type="ECO:0000256" key="5">
    <source>
        <dbReference type="SAM" id="Phobius"/>
    </source>
</evidence>
<sequence>MTDYESYQPTTYPWSIVVSAVSSVCIFISFASPYWLANDQRLEQPEFLNLGLWQACFRNYRDYRYFYDRIYDGCYWTLSEEMHVIDDQIRKRVLVCCPGEDVEKGLLKLLAVDQTVAGVFGLVAVLVFAALGDSRDWMPHWDNNFLSWAFALAAAGVVLQLLAAVLYWVEYRITKRAEQYRNTHGMFPMETKT</sequence>
<dbReference type="OrthoDB" id="10062378at2759"/>
<dbReference type="Gene3D" id="1.20.140.150">
    <property type="match status" value="2"/>
</dbReference>
<evidence type="ECO:0000256" key="1">
    <source>
        <dbReference type="ARBA" id="ARBA00004141"/>
    </source>
</evidence>
<reference evidence="6" key="1">
    <citation type="submission" date="2014-08" db="EMBL/GenBank/DDBJ databases">
        <authorList>
            <person name="Murali S."/>
            <person name="Richards S."/>
            <person name="Bandaranaike D."/>
            <person name="Bellair M."/>
            <person name="Blankenburg K."/>
            <person name="Chao H."/>
            <person name="Dinh H."/>
            <person name="Doddapaneni H."/>
            <person name="Dugan-Rocha S."/>
            <person name="Elkadiri S."/>
            <person name="Gnanaolivu R."/>
            <person name="Hughes D."/>
            <person name="Lee S."/>
            <person name="Li M."/>
            <person name="Ming W."/>
            <person name="Munidasa M."/>
            <person name="Muniz J."/>
            <person name="Nguyen L."/>
            <person name="Osuji N."/>
            <person name="Pu L.-L."/>
            <person name="Puazo M."/>
            <person name="Skinner E."/>
            <person name="Qu C."/>
            <person name="Quiroz J."/>
            <person name="Raj R."/>
            <person name="Weissenberger G."/>
            <person name="Xin Y."/>
            <person name="Zou X."/>
            <person name="Han Y."/>
            <person name="Worley K."/>
            <person name="Muzny D."/>
            <person name="Gibbs R."/>
        </authorList>
    </citation>
    <scope>NUCLEOTIDE SEQUENCE</scope>
    <source>
        <strain evidence="6">HAZT.00-mixed</strain>
        <tissue evidence="6">Whole organism</tissue>
    </source>
</reference>
<dbReference type="GO" id="GO:0019991">
    <property type="term" value="P:septate junction assembly"/>
    <property type="evidence" value="ECO:0007669"/>
    <property type="project" value="TreeGrafter"/>
</dbReference>
<dbReference type="PANTHER" id="PTHR21284">
    <property type="entry name" value="EG:80H7.2 PROTEIN"/>
    <property type="match status" value="1"/>
</dbReference>
<evidence type="ECO:0000256" key="4">
    <source>
        <dbReference type="ARBA" id="ARBA00023136"/>
    </source>
</evidence>